<dbReference type="VEuPathDB" id="ToxoDB:TGVEG_247540"/>
<dbReference type="InterPro" id="IPR050352">
    <property type="entry name" value="ABCG_transporters"/>
</dbReference>
<evidence type="ECO:0000256" key="3">
    <source>
        <dbReference type="ARBA" id="ARBA00022692"/>
    </source>
</evidence>
<feature type="transmembrane region" description="Helical" evidence="9">
    <location>
        <begin position="966"/>
        <end position="988"/>
    </location>
</feature>
<keyword evidence="5 11" id="KW-0067">ATP-binding</keyword>
<keyword evidence="4" id="KW-0547">Nucleotide-binding</keyword>
<evidence type="ECO:0000259" key="10">
    <source>
        <dbReference type="PROSITE" id="PS50893"/>
    </source>
</evidence>
<dbReference type="VEuPathDB" id="ToxoDB:TGDOM2_247540"/>
<dbReference type="InterPro" id="IPR017871">
    <property type="entry name" value="ABC_transporter-like_CS"/>
</dbReference>
<feature type="compositionally biased region" description="Basic and acidic residues" evidence="8">
    <location>
        <begin position="520"/>
        <end position="530"/>
    </location>
</feature>
<protein>
    <submittedName>
        <fullName evidence="11">ATP-binding cassette, sub-family G, member 5</fullName>
    </submittedName>
</protein>
<dbReference type="VEuPathDB" id="ToxoDB:TGMAS_247540"/>
<dbReference type="InterPro" id="IPR003439">
    <property type="entry name" value="ABC_transporter-like_ATP-bd"/>
</dbReference>
<dbReference type="VEuPathDB" id="ToxoDB:TGRUB_247540"/>
<feature type="region of interest" description="Disordered" evidence="8">
    <location>
        <begin position="494"/>
        <end position="596"/>
    </location>
</feature>
<keyword evidence="6 9" id="KW-1133">Transmembrane helix</keyword>
<sequence length="999" mass="108570">MDFLRRRDVFRSSKDAREKRTGSSSPSREGGSSSLFSPAGGLHVTPARPITLVARGFSYAVRMKPQIPCTQCASPCLPRKKQSSKAEDANKPSDENEPFAAPSALRRPESANSWRSKGGRADSPAHGALDIEKGSEDQHIGDCATENRTPEERSADGETETEGPLKIILKDINLCARPGEMLVIMGPSGSGKTTLLNAFAGRSPPSSRVVQDGSLLYLGLQPGEPLSSIATYVMQARGNHKDMVPELLTVQEYVTFFSRLKMRDATEEERAERVEVVLRELGLWGSRFTRVGGSAKKGLSGGEIKRLALAVELLHNPSLIFLDEPTSGLDAALAFETMKLLLRLARHGGRTILCTIHQPRTPLDYDHPVEDVMSLLFAMFDRLVLMFEGRIVFQGPARHCVSYFAKRGFHCPPQFNPADFILDLLNVTTLTANTPLACPQSEGSLSAQSLLEAELKKVQTQELQRLALATREGSRHGGLGEPQEAPRQVGELLEPSASSDGFTPGAERPQATAAAGTDAEETRERPERDGGGPMGAAAGRAGDQEEETGPRHEASPAPLARHRSHGQESGASGRRRRGNDEADTPGGSAQDGSVEGRKVVSVVPIVSAPSSEVVEANGEDAGGARAAVSQGDARDKPRQSRLQGEARIASGFLDAEETQGELHRVLVDENDVKRLADSYAASPERAHVEELIVQCLQAAPPDHVKPSGRAAAVKRLLPQRRWSDWGREICVLIQMGFLNHVRNPMSSVVQLALNILFGLIFGAIFFNIPGQGQTIDSARNMLGCLFFLGSQLIFGPLDCLVLFCTNRELFNRDTANGNYTPFSYFVAKCLSNLPFEHLPLTCVTLVAYGMCGLHRGAAHFFIYFVIGQLSIFASTSLLGLISAASPRVAVAQAVAPIILLIFLLVTGYYIRADDIPAVIRWLKYLSPIHYSYVALALNQFPPDEKWGDSSNKDFLESYGGITKTDLGFYIGMLALLGCVCRVLSFFCLKYMHRRIGLEA</sequence>
<feature type="region of interest" description="Disordered" evidence="8">
    <location>
        <begin position="70"/>
        <end position="163"/>
    </location>
</feature>
<keyword evidence="3 9" id="KW-0812">Transmembrane</keyword>
<dbReference type="VEuPathDB" id="ToxoDB:TGRH88_061620"/>
<dbReference type="VEuPathDB" id="ToxoDB:TGFOU_247540"/>
<evidence type="ECO:0000256" key="5">
    <source>
        <dbReference type="ARBA" id="ARBA00022840"/>
    </source>
</evidence>
<reference evidence="11" key="1">
    <citation type="journal article" date="2006" name="Mol. Biochem. Parasitol.">
        <title>Identification and expression analysis of ABC protein-encoding genes in Toxoplasma gondii. Toxoplasma gondii ATP-binding cassette superfamily.</title>
        <authorList>
            <person name="Sauvage V."/>
            <person name="Millot J.M."/>
            <person name="Aubert D."/>
            <person name="Visneux V."/>
            <person name="Marle-Plistat M."/>
            <person name="Pinon J.M."/>
            <person name="Villena I."/>
        </authorList>
    </citation>
    <scope>NUCLEOTIDE SEQUENCE</scope>
    <source>
        <strain evidence="11">ME49</strain>
    </source>
</reference>
<evidence type="ECO:0000256" key="4">
    <source>
        <dbReference type="ARBA" id="ARBA00022741"/>
    </source>
</evidence>
<proteinExistence type="predicted"/>
<dbReference type="GO" id="GO:0005524">
    <property type="term" value="F:ATP binding"/>
    <property type="evidence" value="ECO:0007669"/>
    <property type="project" value="UniProtKB-KW"/>
</dbReference>
<dbReference type="VEuPathDB" id="ToxoDB:TGARI_247540B"/>
<evidence type="ECO:0000256" key="8">
    <source>
        <dbReference type="SAM" id="MobiDB-lite"/>
    </source>
</evidence>
<evidence type="ECO:0000313" key="11">
    <source>
        <dbReference type="EMBL" id="AAZ20819.1"/>
    </source>
</evidence>
<dbReference type="VEuPathDB" id="ToxoDB:TGCOUG_247540"/>
<dbReference type="PROSITE" id="PS50893">
    <property type="entry name" value="ABC_TRANSPORTER_2"/>
    <property type="match status" value="1"/>
</dbReference>
<feature type="compositionally biased region" description="Basic and acidic residues" evidence="8">
    <location>
        <begin position="84"/>
        <end position="94"/>
    </location>
</feature>
<keyword evidence="2" id="KW-0813">Transport</keyword>
<feature type="compositionally biased region" description="Basic and acidic residues" evidence="8">
    <location>
        <begin position="1"/>
        <end position="21"/>
    </location>
</feature>
<evidence type="ECO:0000256" key="7">
    <source>
        <dbReference type="ARBA" id="ARBA00023136"/>
    </source>
</evidence>
<dbReference type="VEuPathDB" id="ToxoDB:TGCAST_247540B"/>
<feature type="transmembrane region" description="Helical" evidence="9">
    <location>
        <begin position="889"/>
        <end position="910"/>
    </location>
</feature>
<keyword evidence="7 9" id="KW-0472">Membrane</keyword>
<dbReference type="InterPro" id="IPR043926">
    <property type="entry name" value="ABCG_dom"/>
</dbReference>
<dbReference type="PANTHER" id="PTHR48041:SF139">
    <property type="entry name" value="PROTEIN SCARLET"/>
    <property type="match status" value="1"/>
</dbReference>
<feature type="region of interest" description="Disordered" evidence="8">
    <location>
        <begin position="1"/>
        <end position="44"/>
    </location>
</feature>
<evidence type="ECO:0000256" key="6">
    <source>
        <dbReference type="ARBA" id="ARBA00022989"/>
    </source>
</evidence>
<evidence type="ECO:0000256" key="1">
    <source>
        <dbReference type="ARBA" id="ARBA00004141"/>
    </source>
</evidence>
<gene>
    <name evidence="11" type="primary">ABC.G5</name>
</gene>
<feature type="transmembrane region" description="Helical" evidence="9">
    <location>
        <begin position="860"/>
        <end position="883"/>
    </location>
</feature>
<dbReference type="SUPFAM" id="SSF52540">
    <property type="entry name" value="P-loop containing nucleoside triphosphate hydrolases"/>
    <property type="match status" value="1"/>
</dbReference>
<dbReference type="VEuPathDB" id="ToxoDB:TGCAST_247540A"/>
<name>Q45W15_TOXGO</name>
<feature type="compositionally biased region" description="Basic and acidic residues" evidence="8">
    <location>
        <begin position="129"/>
        <end position="140"/>
    </location>
</feature>
<dbReference type="InterPro" id="IPR003593">
    <property type="entry name" value="AAA+_ATPase"/>
</dbReference>
<evidence type="ECO:0000256" key="2">
    <source>
        <dbReference type="ARBA" id="ARBA00022448"/>
    </source>
</evidence>
<comment type="subcellular location">
    <subcellularLocation>
        <location evidence="1">Membrane</location>
        <topology evidence="1">Multi-pass membrane protein</topology>
    </subcellularLocation>
</comment>
<feature type="compositionally biased region" description="Low complexity" evidence="8">
    <location>
        <begin position="22"/>
        <end position="37"/>
    </location>
</feature>
<dbReference type="Gene3D" id="3.40.50.300">
    <property type="entry name" value="P-loop containing nucleotide triphosphate hydrolases"/>
    <property type="match status" value="1"/>
</dbReference>
<dbReference type="PANTHER" id="PTHR48041">
    <property type="entry name" value="ABC TRANSPORTER G FAMILY MEMBER 28"/>
    <property type="match status" value="1"/>
</dbReference>
<dbReference type="SMART" id="SM00382">
    <property type="entry name" value="AAA"/>
    <property type="match status" value="1"/>
</dbReference>
<dbReference type="InterPro" id="IPR013525">
    <property type="entry name" value="ABC2_TM"/>
</dbReference>
<dbReference type="EMBL" id="DQ099413">
    <property type="protein sequence ID" value="AAZ20819.1"/>
    <property type="molecule type" value="Genomic_DNA"/>
</dbReference>
<dbReference type="Pfam" id="PF00005">
    <property type="entry name" value="ABC_tran"/>
    <property type="match status" value="1"/>
</dbReference>
<dbReference type="Pfam" id="PF01061">
    <property type="entry name" value="ABC2_membrane"/>
    <property type="match status" value="1"/>
</dbReference>
<dbReference type="VEuPathDB" id="ToxoDB:TGME49_247540"/>
<dbReference type="VEuPathDB" id="ToxoDB:TGPRC2_247540"/>
<dbReference type="GO" id="GO:0140359">
    <property type="term" value="F:ABC-type transporter activity"/>
    <property type="evidence" value="ECO:0007669"/>
    <property type="project" value="InterPro"/>
</dbReference>
<dbReference type="VEuPathDB" id="ToxoDB:TGGT1_247540"/>
<dbReference type="PROSITE" id="PS00211">
    <property type="entry name" value="ABC_TRANSPORTER_1"/>
    <property type="match status" value="1"/>
</dbReference>
<dbReference type="VEuPathDB" id="ToxoDB:TGARI_247540A"/>
<dbReference type="VEuPathDB" id="ToxoDB:TGVAND_247540"/>
<accession>Q45W15</accession>
<dbReference type="AlphaFoldDB" id="Q45W15"/>
<feature type="transmembrane region" description="Helical" evidence="9">
    <location>
        <begin position="780"/>
        <end position="803"/>
    </location>
</feature>
<evidence type="ECO:0000256" key="9">
    <source>
        <dbReference type="SAM" id="Phobius"/>
    </source>
</evidence>
<dbReference type="Pfam" id="PF19055">
    <property type="entry name" value="ABC2_membrane_7"/>
    <property type="match status" value="1"/>
</dbReference>
<feature type="domain" description="ABC transporter" evidence="10">
    <location>
        <begin position="152"/>
        <end position="413"/>
    </location>
</feature>
<dbReference type="GO" id="GO:0016887">
    <property type="term" value="F:ATP hydrolysis activity"/>
    <property type="evidence" value="ECO:0007669"/>
    <property type="project" value="InterPro"/>
</dbReference>
<dbReference type="GO" id="GO:0016020">
    <property type="term" value="C:membrane"/>
    <property type="evidence" value="ECO:0007669"/>
    <property type="project" value="UniProtKB-SubCell"/>
</dbReference>
<feature type="region of interest" description="Disordered" evidence="8">
    <location>
        <begin position="611"/>
        <end position="643"/>
    </location>
</feature>
<dbReference type="InterPro" id="IPR027417">
    <property type="entry name" value="P-loop_NTPase"/>
</dbReference>
<feature type="transmembrane region" description="Helical" evidence="9">
    <location>
        <begin position="748"/>
        <end position="768"/>
    </location>
</feature>
<organism evidence="11">
    <name type="scientific">Toxoplasma gondii</name>
    <dbReference type="NCBI Taxonomy" id="5811"/>
    <lineage>
        <taxon>Eukaryota</taxon>
        <taxon>Sar</taxon>
        <taxon>Alveolata</taxon>
        <taxon>Apicomplexa</taxon>
        <taxon>Conoidasida</taxon>
        <taxon>Coccidia</taxon>
        <taxon>Eucoccidiorida</taxon>
        <taxon>Eimeriorina</taxon>
        <taxon>Sarcocystidae</taxon>
        <taxon>Toxoplasma</taxon>
    </lineage>
</organism>
<dbReference type="VEuPathDB" id="ToxoDB:TGP89_247540"/>